<feature type="transmembrane region" description="Helical" evidence="10">
    <location>
        <begin position="169"/>
        <end position="191"/>
    </location>
</feature>
<evidence type="ECO:0000256" key="4">
    <source>
        <dbReference type="ARBA" id="ARBA00022475"/>
    </source>
</evidence>
<comment type="similarity">
    <text evidence="2 9">Belongs to the GSP F family.</text>
</comment>
<feature type="domain" description="Type II secretion system protein GspF" evidence="11">
    <location>
        <begin position="272"/>
        <end position="394"/>
    </location>
</feature>
<comment type="caution">
    <text evidence="12">The sequence shown here is derived from an EMBL/GenBank/DDBJ whole genome shotgun (WGS) entry which is preliminary data.</text>
</comment>
<keyword evidence="3 9" id="KW-0813">Transport</keyword>
<gene>
    <name evidence="12" type="ORF">AMK68_00535</name>
</gene>
<dbReference type="Gene3D" id="1.20.81.30">
    <property type="entry name" value="Type II secretion system (T2SS), domain F"/>
    <property type="match status" value="2"/>
</dbReference>
<dbReference type="InterPro" id="IPR042094">
    <property type="entry name" value="T2SS_GspF_sf"/>
</dbReference>
<organism evidence="12 13">
    <name type="scientific">candidate division KD3-62 bacterium DG_56</name>
    <dbReference type="NCBI Taxonomy" id="1704032"/>
    <lineage>
        <taxon>Bacteria</taxon>
        <taxon>candidate division KD3-62</taxon>
    </lineage>
</organism>
<keyword evidence="5" id="KW-0997">Cell inner membrane</keyword>
<feature type="transmembrane region" description="Helical" evidence="10">
    <location>
        <begin position="375"/>
        <end position="399"/>
    </location>
</feature>
<dbReference type="PRINTS" id="PR00812">
    <property type="entry name" value="BCTERIALGSPF"/>
</dbReference>
<keyword evidence="6 9" id="KW-0812">Transmembrane</keyword>
<dbReference type="AlphaFoldDB" id="A0A0S7XQU8"/>
<dbReference type="InterPro" id="IPR003004">
    <property type="entry name" value="GspF/PilC"/>
</dbReference>
<accession>A0A0S7XQU8</accession>
<sequence>MSSYQYEAIDPQGKTISGRIEGDSLDAVRRKMADPHYYIVSLREVRGGAGGESLFDRFRRVKLRDLVIFSRQFATMIDAGLSVVKCLDILQQQARDPKLKSVIAAAKHDVGAGASLTDAMGRHPLIFSNLYVSMIRSAETGGILDIVLDRLATFLEKEQEVRQKVKSAMMYPSVVFAFATLVLIALVFFVLPKFRMIFEAMEVKLPWITKAMLNGSQYAIQYWYIPLVTIVGGFVAYRLYARTDRGRYNIDALKLRVPIMGELLMKISVSRFARTFGTLISSGVPVLRAMEIVVETAGNRVVGETIRQARSSVKEGERISGPLFQSRIFPVMVTQMIAVGEETGRLDQMLSKVSDFYDGEVDSTLKGLTSLIEPLMIVGLGVIVGFIAVSVVSPIYTLVGSVQ</sequence>
<dbReference type="PANTHER" id="PTHR30012">
    <property type="entry name" value="GENERAL SECRETION PATHWAY PROTEIN"/>
    <property type="match status" value="1"/>
</dbReference>
<keyword evidence="8 10" id="KW-0472">Membrane</keyword>
<comment type="subcellular location">
    <subcellularLocation>
        <location evidence="1">Cell inner membrane</location>
        <topology evidence="1">Multi-pass membrane protein</topology>
    </subcellularLocation>
    <subcellularLocation>
        <location evidence="9">Cell membrane</location>
        <topology evidence="9">Multi-pass membrane protein</topology>
    </subcellularLocation>
</comment>
<feature type="transmembrane region" description="Helical" evidence="10">
    <location>
        <begin position="222"/>
        <end position="240"/>
    </location>
</feature>
<dbReference type="PANTHER" id="PTHR30012:SF0">
    <property type="entry name" value="TYPE II SECRETION SYSTEM PROTEIN F-RELATED"/>
    <property type="match status" value="1"/>
</dbReference>
<evidence type="ECO:0000256" key="3">
    <source>
        <dbReference type="ARBA" id="ARBA00022448"/>
    </source>
</evidence>
<evidence type="ECO:0000256" key="7">
    <source>
        <dbReference type="ARBA" id="ARBA00022989"/>
    </source>
</evidence>
<dbReference type="InterPro" id="IPR018076">
    <property type="entry name" value="T2SS_GspF_dom"/>
</dbReference>
<keyword evidence="4" id="KW-1003">Cell membrane</keyword>
<proteinExistence type="inferred from homology"/>
<dbReference type="EMBL" id="LIZY01000006">
    <property type="protein sequence ID" value="KPJ64808.1"/>
    <property type="molecule type" value="Genomic_DNA"/>
</dbReference>
<evidence type="ECO:0000313" key="13">
    <source>
        <dbReference type="Proteomes" id="UP000052020"/>
    </source>
</evidence>
<dbReference type="InterPro" id="IPR001992">
    <property type="entry name" value="T2SS_GspF/T4SS_PilC_CS"/>
</dbReference>
<evidence type="ECO:0000256" key="10">
    <source>
        <dbReference type="SAM" id="Phobius"/>
    </source>
</evidence>
<name>A0A0S7XQU8_9BACT</name>
<evidence type="ECO:0000256" key="6">
    <source>
        <dbReference type="ARBA" id="ARBA00022692"/>
    </source>
</evidence>
<dbReference type="Pfam" id="PF00482">
    <property type="entry name" value="T2SSF"/>
    <property type="match status" value="2"/>
</dbReference>
<evidence type="ECO:0000259" key="11">
    <source>
        <dbReference type="Pfam" id="PF00482"/>
    </source>
</evidence>
<dbReference type="Proteomes" id="UP000052020">
    <property type="component" value="Unassembled WGS sequence"/>
</dbReference>
<dbReference type="GO" id="GO:0009306">
    <property type="term" value="P:protein secretion"/>
    <property type="evidence" value="ECO:0007669"/>
    <property type="project" value="InterPro"/>
</dbReference>
<dbReference type="GO" id="GO:0005886">
    <property type="term" value="C:plasma membrane"/>
    <property type="evidence" value="ECO:0007669"/>
    <property type="project" value="UniProtKB-SubCell"/>
</dbReference>
<evidence type="ECO:0000313" key="12">
    <source>
        <dbReference type="EMBL" id="KPJ64808.1"/>
    </source>
</evidence>
<evidence type="ECO:0000256" key="8">
    <source>
        <dbReference type="ARBA" id="ARBA00023136"/>
    </source>
</evidence>
<evidence type="ECO:0000256" key="9">
    <source>
        <dbReference type="RuleBase" id="RU003923"/>
    </source>
</evidence>
<evidence type="ECO:0000256" key="5">
    <source>
        <dbReference type="ARBA" id="ARBA00022519"/>
    </source>
</evidence>
<reference evidence="12 13" key="1">
    <citation type="journal article" date="2015" name="Microbiome">
        <title>Genomic resolution of linkages in carbon, nitrogen, and sulfur cycling among widespread estuary sediment bacteria.</title>
        <authorList>
            <person name="Baker B.J."/>
            <person name="Lazar C.S."/>
            <person name="Teske A.P."/>
            <person name="Dick G.J."/>
        </authorList>
    </citation>
    <scope>NUCLEOTIDE SEQUENCE [LARGE SCALE GENOMIC DNA]</scope>
    <source>
        <strain evidence="12">DG_56</strain>
    </source>
</reference>
<evidence type="ECO:0000256" key="2">
    <source>
        <dbReference type="ARBA" id="ARBA00005745"/>
    </source>
</evidence>
<dbReference type="PATRIC" id="fig|1704032.3.peg.734"/>
<keyword evidence="7 10" id="KW-1133">Transmembrane helix</keyword>
<feature type="domain" description="Type II secretion system protein GspF" evidence="11">
    <location>
        <begin position="69"/>
        <end position="192"/>
    </location>
</feature>
<dbReference type="PROSITE" id="PS00874">
    <property type="entry name" value="T2SP_F"/>
    <property type="match status" value="1"/>
</dbReference>
<evidence type="ECO:0000256" key="1">
    <source>
        <dbReference type="ARBA" id="ARBA00004429"/>
    </source>
</evidence>
<protein>
    <recommendedName>
        <fullName evidence="11">Type II secretion system protein GspF domain-containing protein</fullName>
    </recommendedName>
</protein>
<dbReference type="FunFam" id="1.20.81.30:FF:000001">
    <property type="entry name" value="Type II secretion system protein F"/>
    <property type="match status" value="2"/>
</dbReference>